<name>A0A0E9Y2Q8_ANGAN</name>
<dbReference type="EMBL" id="GBXM01000099">
    <property type="protein sequence ID" value="JAI08479.1"/>
    <property type="molecule type" value="Transcribed_RNA"/>
</dbReference>
<protein>
    <submittedName>
        <fullName evidence="1">Uncharacterized protein</fullName>
    </submittedName>
</protein>
<evidence type="ECO:0000313" key="1">
    <source>
        <dbReference type="EMBL" id="JAI08479.1"/>
    </source>
</evidence>
<sequence length="28" mass="2996">MKAKRVEHCNNMGYSSGTVTLLGSIGKN</sequence>
<dbReference type="AlphaFoldDB" id="A0A0E9Y2Q8"/>
<organism evidence="1">
    <name type="scientific">Anguilla anguilla</name>
    <name type="common">European freshwater eel</name>
    <name type="synonym">Muraena anguilla</name>
    <dbReference type="NCBI Taxonomy" id="7936"/>
    <lineage>
        <taxon>Eukaryota</taxon>
        <taxon>Metazoa</taxon>
        <taxon>Chordata</taxon>
        <taxon>Craniata</taxon>
        <taxon>Vertebrata</taxon>
        <taxon>Euteleostomi</taxon>
        <taxon>Actinopterygii</taxon>
        <taxon>Neopterygii</taxon>
        <taxon>Teleostei</taxon>
        <taxon>Anguilliformes</taxon>
        <taxon>Anguillidae</taxon>
        <taxon>Anguilla</taxon>
    </lineage>
</organism>
<reference evidence="1" key="1">
    <citation type="submission" date="2014-11" db="EMBL/GenBank/DDBJ databases">
        <authorList>
            <person name="Amaro Gonzalez C."/>
        </authorList>
    </citation>
    <scope>NUCLEOTIDE SEQUENCE</scope>
</reference>
<reference evidence="1" key="2">
    <citation type="journal article" date="2015" name="Fish Shellfish Immunol.">
        <title>Early steps in the European eel (Anguilla anguilla)-Vibrio vulnificus interaction in the gills: Role of the RtxA13 toxin.</title>
        <authorList>
            <person name="Callol A."/>
            <person name="Pajuelo D."/>
            <person name="Ebbesson L."/>
            <person name="Teles M."/>
            <person name="MacKenzie S."/>
            <person name="Amaro C."/>
        </authorList>
    </citation>
    <scope>NUCLEOTIDE SEQUENCE</scope>
</reference>
<accession>A0A0E9Y2Q8</accession>
<proteinExistence type="predicted"/>